<reference evidence="3" key="1">
    <citation type="submission" date="2021-10" db="EMBL/GenBank/DDBJ databases">
        <authorList>
            <person name="Piombo E."/>
        </authorList>
    </citation>
    <scope>NUCLEOTIDE SEQUENCE</scope>
</reference>
<accession>A0A9N9YFY2</accession>
<keyword evidence="2" id="KW-0732">Signal</keyword>
<organism evidence="3 4">
    <name type="scientific">Clonostachys rhizophaga</name>
    <dbReference type="NCBI Taxonomy" id="160324"/>
    <lineage>
        <taxon>Eukaryota</taxon>
        <taxon>Fungi</taxon>
        <taxon>Dikarya</taxon>
        <taxon>Ascomycota</taxon>
        <taxon>Pezizomycotina</taxon>
        <taxon>Sordariomycetes</taxon>
        <taxon>Hypocreomycetidae</taxon>
        <taxon>Hypocreales</taxon>
        <taxon>Bionectriaceae</taxon>
        <taxon>Clonostachys</taxon>
    </lineage>
</organism>
<feature type="region of interest" description="Disordered" evidence="1">
    <location>
        <begin position="85"/>
        <end position="250"/>
    </location>
</feature>
<comment type="caution">
    <text evidence="3">The sequence shown here is derived from an EMBL/GenBank/DDBJ whole genome shotgun (WGS) entry which is preliminary data.</text>
</comment>
<feature type="chain" id="PRO_5040466470" evidence="2">
    <location>
        <begin position="24"/>
        <end position="279"/>
    </location>
</feature>
<keyword evidence="4" id="KW-1185">Reference proteome</keyword>
<feature type="compositionally biased region" description="Pro residues" evidence="1">
    <location>
        <begin position="226"/>
        <end position="240"/>
    </location>
</feature>
<dbReference type="Proteomes" id="UP000696573">
    <property type="component" value="Unassembled WGS sequence"/>
</dbReference>
<feature type="signal peptide" evidence="2">
    <location>
        <begin position="1"/>
        <end position="23"/>
    </location>
</feature>
<sequence>MVFSGQLPFIAAVLLSIASKTSGLPLTTGRLATRIESSNSVVDFLLARDNEPNIKARNDNAHGTFHKRAVVKAAPKKPAVVEKFAPKKHTATKKPAAAKKPAVVKSSVLRKPAAAKKPAAPKKHAAPEKPAAAKKPAVVKSSVLRKPGDAKKPIAIQNPAAPKKPIDVSSKSSLCRRSDCAGTSGGSGSGSSKDNKGPSKIETTKEMIDRAAQAAQNKRGKATPAQPAPQPAPVNNPGPFPFQVNTDTDPGFRADRIVSVIDAYADDGKVTYPKPNSGQ</sequence>
<evidence type="ECO:0000256" key="1">
    <source>
        <dbReference type="SAM" id="MobiDB-lite"/>
    </source>
</evidence>
<evidence type="ECO:0000256" key="2">
    <source>
        <dbReference type="SAM" id="SignalP"/>
    </source>
</evidence>
<name>A0A9N9YFY2_9HYPO</name>
<feature type="compositionally biased region" description="Basic and acidic residues" evidence="1">
    <location>
        <begin position="193"/>
        <end position="209"/>
    </location>
</feature>
<dbReference type="OrthoDB" id="10460326at2759"/>
<dbReference type="EMBL" id="CABFNQ020000461">
    <property type="protein sequence ID" value="CAH0016116.1"/>
    <property type="molecule type" value="Genomic_DNA"/>
</dbReference>
<evidence type="ECO:0000313" key="4">
    <source>
        <dbReference type="Proteomes" id="UP000696573"/>
    </source>
</evidence>
<protein>
    <submittedName>
        <fullName evidence="3">Uncharacterized protein</fullName>
    </submittedName>
</protein>
<proteinExistence type="predicted"/>
<gene>
    <name evidence="3" type="ORF">CRHIZ90672A_00007295</name>
</gene>
<dbReference type="AlphaFoldDB" id="A0A9N9YFY2"/>
<evidence type="ECO:0000313" key="3">
    <source>
        <dbReference type="EMBL" id="CAH0016116.1"/>
    </source>
</evidence>